<keyword evidence="2" id="KW-0732">Signal</keyword>
<reference evidence="3 4" key="1">
    <citation type="submission" date="2018-07" db="EMBL/GenBank/DDBJ databases">
        <title>Halomonas rutogse sp. nov., isolated from Lake TangqianCo on Tibetan Plateau.</title>
        <authorList>
            <person name="Lu H."/>
            <person name="Xing P."/>
            <person name="Wu Q."/>
        </authorList>
    </citation>
    <scope>NUCLEOTIDE SEQUENCE [LARGE SCALE GENOMIC DNA]</scope>
    <source>
        <strain evidence="3 4">TQ8S</strain>
    </source>
</reference>
<evidence type="ECO:0000313" key="3">
    <source>
        <dbReference type="EMBL" id="RCV92428.1"/>
    </source>
</evidence>
<dbReference type="EMBL" id="QPIJ01000013">
    <property type="protein sequence ID" value="RCV92428.1"/>
    <property type="molecule type" value="Genomic_DNA"/>
</dbReference>
<organism evidence="3 4">
    <name type="scientific">Vreelandella rituensis</name>
    <dbReference type="NCBI Taxonomy" id="2282306"/>
    <lineage>
        <taxon>Bacteria</taxon>
        <taxon>Pseudomonadati</taxon>
        <taxon>Pseudomonadota</taxon>
        <taxon>Gammaproteobacteria</taxon>
        <taxon>Oceanospirillales</taxon>
        <taxon>Halomonadaceae</taxon>
        <taxon>Vreelandella</taxon>
    </lineage>
</organism>
<evidence type="ECO:0008006" key="5">
    <source>
        <dbReference type="Google" id="ProtNLM"/>
    </source>
</evidence>
<evidence type="ECO:0000256" key="2">
    <source>
        <dbReference type="ARBA" id="ARBA00022729"/>
    </source>
</evidence>
<comment type="similarity">
    <text evidence="1">Belongs to the CsgA/CsgB family.</text>
</comment>
<dbReference type="InterPro" id="IPR009742">
    <property type="entry name" value="Curlin_rpt"/>
</dbReference>
<protein>
    <recommendedName>
        <fullName evidence="5">Minor curlin subunit</fullName>
    </recommendedName>
</protein>
<proteinExistence type="inferred from homology"/>
<evidence type="ECO:0000256" key="1">
    <source>
        <dbReference type="ARBA" id="ARBA00009766"/>
    </source>
</evidence>
<sequence length="246" mass="26958">MLRIKNNIIPIFKTMIFLNLHFSSNAHGNAIDPIHTEPNKKLHEIYKMNERVTMHTRQHCPGASKRANASKVTQAISLCTLGWVAMAFSLSVSAEEQSLIYPGVDDKTAQTFITETEVTLPNEIRFSDRRANVALIKQIGDGNTNVITQNRNTVGRANMASIYQNGNFNEATITQEGSNNIGLVNQQGNRLEANITQNGNQFESQVNQYGLEGKVNVSQSGSGYRTLTVEQLSSSGAGTTATIVTN</sequence>
<dbReference type="Proteomes" id="UP000253204">
    <property type="component" value="Unassembled WGS sequence"/>
</dbReference>
<keyword evidence="4" id="KW-1185">Reference proteome</keyword>
<dbReference type="GO" id="GO:0007155">
    <property type="term" value="P:cell adhesion"/>
    <property type="evidence" value="ECO:0007669"/>
    <property type="project" value="InterPro"/>
</dbReference>
<gene>
    <name evidence="3" type="ORF">DU506_07705</name>
</gene>
<dbReference type="AlphaFoldDB" id="A0A368U5L7"/>
<name>A0A368U5L7_9GAMM</name>
<accession>A0A368U5L7</accession>
<comment type="caution">
    <text evidence="3">The sequence shown here is derived from an EMBL/GenBank/DDBJ whole genome shotgun (WGS) entry which is preliminary data.</text>
</comment>
<dbReference type="Pfam" id="PF07012">
    <property type="entry name" value="Curlin_rpt"/>
    <property type="match status" value="1"/>
</dbReference>
<evidence type="ECO:0000313" key="4">
    <source>
        <dbReference type="Proteomes" id="UP000253204"/>
    </source>
</evidence>
<dbReference type="RefSeq" id="WP_114486360.1">
    <property type="nucleotide sequence ID" value="NZ_CBCSHM010000010.1"/>
</dbReference>
<dbReference type="GO" id="GO:0009289">
    <property type="term" value="C:pilus"/>
    <property type="evidence" value="ECO:0007669"/>
    <property type="project" value="InterPro"/>
</dbReference>
<dbReference type="OrthoDB" id="6165798at2"/>